<keyword evidence="6 9" id="KW-0472">Membrane</keyword>
<evidence type="ECO:0000313" key="11">
    <source>
        <dbReference type="EMBL" id="KAJ8891160.1"/>
    </source>
</evidence>
<gene>
    <name evidence="11" type="ORF">PR048_010675</name>
</gene>
<feature type="domain" description="G-protein coupled receptors family 1 profile" evidence="10">
    <location>
        <begin position="69"/>
        <end position="146"/>
    </location>
</feature>
<accession>A0ABQ9I4G0</accession>
<dbReference type="SUPFAM" id="SSF81321">
    <property type="entry name" value="Family A G protein-coupled receptor-like"/>
    <property type="match status" value="1"/>
</dbReference>
<keyword evidence="4 9" id="KW-1133">Transmembrane helix</keyword>
<keyword evidence="3 9" id="KW-0812">Transmembrane</keyword>
<keyword evidence="8" id="KW-0807">Transducer</keyword>
<reference evidence="11 12" key="1">
    <citation type="submission" date="2023-02" db="EMBL/GenBank/DDBJ databases">
        <title>LHISI_Scaffold_Assembly.</title>
        <authorList>
            <person name="Stuart O.P."/>
            <person name="Cleave R."/>
            <person name="Magrath M.J.L."/>
            <person name="Mikheyev A.S."/>
        </authorList>
    </citation>
    <scope>NUCLEOTIDE SEQUENCE [LARGE SCALE GENOMIC DNA]</scope>
    <source>
        <strain evidence="11">Daus_M_001</strain>
        <tissue evidence="11">Leg muscle</tissue>
    </source>
</reference>
<dbReference type="PANTHER" id="PTHR45695">
    <property type="entry name" value="LEUCOKININ RECEPTOR-RELATED"/>
    <property type="match status" value="1"/>
</dbReference>
<evidence type="ECO:0000256" key="7">
    <source>
        <dbReference type="ARBA" id="ARBA00023170"/>
    </source>
</evidence>
<name>A0ABQ9I4G0_9NEOP</name>
<feature type="transmembrane region" description="Helical" evidence="9">
    <location>
        <begin position="89"/>
        <end position="110"/>
    </location>
</feature>
<dbReference type="InterPro" id="IPR000276">
    <property type="entry name" value="GPCR_Rhodpsn"/>
</dbReference>
<dbReference type="InterPro" id="IPR017452">
    <property type="entry name" value="GPCR_Rhodpsn_7TM"/>
</dbReference>
<evidence type="ECO:0000313" key="12">
    <source>
        <dbReference type="Proteomes" id="UP001159363"/>
    </source>
</evidence>
<keyword evidence="7" id="KW-0675">Receptor</keyword>
<keyword evidence="5" id="KW-0297">G-protein coupled receptor</keyword>
<proteinExistence type="inferred from homology"/>
<evidence type="ECO:0000256" key="8">
    <source>
        <dbReference type="ARBA" id="ARBA00023224"/>
    </source>
</evidence>
<dbReference type="PROSITE" id="PS50262">
    <property type="entry name" value="G_PROTEIN_RECEP_F1_2"/>
    <property type="match status" value="1"/>
</dbReference>
<dbReference type="Gene3D" id="1.20.1070.10">
    <property type="entry name" value="Rhodopsin 7-helix transmembrane proteins"/>
    <property type="match status" value="1"/>
</dbReference>
<evidence type="ECO:0000256" key="3">
    <source>
        <dbReference type="ARBA" id="ARBA00022692"/>
    </source>
</evidence>
<dbReference type="EMBL" id="JARBHB010000003">
    <property type="protein sequence ID" value="KAJ8891160.1"/>
    <property type="molecule type" value="Genomic_DNA"/>
</dbReference>
<evidence type="ECO:0000256" key="9">
    <source>
        <dbReference type="SAM" id="Phobius"/>
    </source>
</evidence>
<evidence type="ECO:0000256" key="1">
    <source>
        <dbReference type="ARBA" id="ARBA00004141"/>
    </source>
</evidence>
<evidence type="ECO:0000256" key="5">
    <source>
        <dbReference type="ARBA" id="ARBA00023040"/>
    </source>
</evidence>
<dbReference type="PRINTS" id="PR00237">
    <property type="entry name" value="GPCRRHODOPSN"/>
</dbReference>
<evidence type="ECO:0000256" key="6">
    <source>
        <dbReference type="ARBA" id="ARBA00023136"/>
    </source>
</evidence>
<evidence type="ECO:0000256" key="2">
    <source>
        <dbReference type="ARBA" id="ARBA00010663"/>
    </source>
</evidence>
<evidence type="ECO:0000259" key="10">
    <source>
        <dbReference type="PROSITE" id="PS50262"/>
    </source>
</evidence>
<organism evidence="11 12">
    <name type="scientific">Dryococelus australis</name>
    <dbReference type="NCBI Taxonomy" id="614101"/>
    <lineage>
        <taxon>Eukaryota</taxon>
        <taxon>Metazoa</taxon>
        <taxon>Ecdysozoa</taxon>
        <taxon>Arthropoda</taxon>
        <taxon>Hexapoda</taxon>
        <taxon>Insecta</taxon>
        <taxon>Pterygota</taxon>
        <taxon>Neoptera</taxon>
        <taxon>Polyneoptera</taxon>
        <taxon>Phasmatodea</taxon>
        <taxon>Verophasmatodea</taxon>
        <taxon>Anareolatae</taxon>
        <taxon>Phasmatidae</taxon>
        <taxon>Eurycanthinae</taxon>
        <taxon>Dryococelus</taxon>
    </lineage>
</organism>
<dbReference type="Proteomes" id="UP001159363">
    <property type="component" value="Chromosome 3"/>
</dbReference>
<evidence type="ECO:0000256" key="4">
    <source>
        <dbReference type="ARBA" id="ARBA00022989"/>
    </source>
</evidence>
<comment type="caution">
    <text evidence="11">The sequence shown here is derived from an EMBL/GenBank/DDBJ whole genome shotgun (WGS) entry which is preliminary data.</text>
</comment>
<comment type="similarity">
    <text evidence="2">Belongs to the G-protein coupled receptor 1 family.</text>
</comment>
<keyword evidence="12" id="KW-1185">Reference proteome</keyword>
<dbReference type="Pfam" id="PF00001">
    <property type="entry name" value="7tm_1"/>
    <property type="match status" value="1"/>
</dbReference>
<protein>
    <recommendedName>
        <fullName evidence="10">G-protein coupled receptors family 1 profile domain-containing protein</fullName>
    </recommendedName>
</protein>
<comment type="subcellular location">
    <subcellularLocation>
        <location evidence="1">Membrane</location>
        <topology evidence="1">Multi-pass membrane protein</topology>
    </subcellularLocation>
</comment>
<dbReference type="PANTHER" id="PTHR45695:SF9">
    <property type="entry name" value="LEUCOKININ RECEPTOR"/>
    <property type="match status" value="1"/>
</dbReference>
<feature type="transmembrane region" description="Helical" evidence="9">
    <location>
        <begin position="56"/>
        <end position="77"/>
    </location>
</feature>
<sequence length="146" mass="16204">MEAAAECNSTMVNASWPECLVEEKYLNGSQPNNWTVADCSLTVSHLSSPYFQTAVYLLYGVIFLAALLGNGLVCHVVRSSPRMRTVTNYFIANLAVGDILMTLFCVPFSFVSVLLLQYWPFGTIMCCTVSYSQVSSAHSSRYYLKP</sequence>